<comment type="caution">
    <text evidence="1">The sequence shown here is derived from an EMBL/GenBank/DDBJ whole genome shotgun (WGS) entry which is preliminary data.</text>
</comment>
<evidence type="ECO:0000313" key="2">
    <source>
        <dbReference type="Proteomes" id="UP000825729"/>
    </source>
</evidence>
<protein>
    <submittedName>
        <fullName evidence="1">Uncharacterized protein</fullName>
    </submittedName>
</protein>
<proteinExistence type="predicted"/>
<keyword evidence="2" id="KW-1185">Reference proteome</keyword>
<reference evidence="1 2" key="1">
    <citation type="submission" date="2021-07" db="EMBL/GenBank/DDBJ databases">
        <title>The Aristolochia fimbriata genome: insights into angiosperm evolution, floral development and chemical biosynthesis.</title>
        <authorList>
            <person name="Jiao Y."/>
        </authorList>
    </citation>
    <scope>NUCLEOTIDE SEQUENCE [LARGE SCALE GENOMIC DNA]</scope>
    <source>
        <strain evidence="1">IBCAS-2021</strain>
        <tissue evidence="1">Leaf</tissue>
    </source>
</reference>
<name>A0AAV7EZ45_ARIFI</name>
<evidence type="ECO:0000313" key="1">
    <source>
        <dbReference type="EMBL" id="KAG9452866.1"/>
    </source>
</evidence>
<accession>A0AAV7EZ45</accession>
<dbReference type="Proteomes" id="UP000825729">
    <property type="component" value="Unassembled WGS sequence"/>
</dbReference>
<gene>
    <name evidence="1" type="ORF">H6P81_005770</name>
</gene>
<organism evidence="1 2">
    <name type="scientific">Aristolochia fimbriata</name>
    <name type="common">White veined hardy Dutchman's pipe vine</name>
    <dbReference type="NCBI Taxonomy" id="158543"/>
    <lineage>
        <taxon>Eukaryota</taxon>
        <taxon>Viridiplantae</taxon>
        <taxon>Streptophyta</taxon>
        <taxon>Embryophyta</taxon>
        <taxon>Tracheophyta</taxon>
        <taxon>Spermatophyta</taxon>
        <taxon>Magnoliopsida</taxon>
        <taxon>Magnoliidae</taxon>
        <taxon>Piperales</taxon>
        <taxon>Aristolochiaceae</taxon>
        <taxon>Aristolochia</taxon>
    </lineage>
</organism>
<dbReference type="EMBL" id="JAINDJ010000003">
    <property type="protein sequence ID" value="KAG9452866.1"/>
    <property type="molecule type" value="Genomic_DNA"/>
</dbReference>
<sequence>MPEGVEIAPHRVLKGIVVVLEIWSKCTFGQIASDIESCFSRRSTLPFHYASSFCFLFEIGVRSEELDIVETFCGG</sequence>
<dbReference type="AlphaFoldDB" id="A0AAV7EZ45"/>